<gene>
    <name evidence="1" type="ORF">OE229_17850</name>
</gene>
<dbReference type="EMBL" id="CP106880">
    <property type="protein sequence ID" value="UYC82696.1"/>
    <property type="molecule type" value="Genomic_DNA"/>
</dbReference>
<dbReference type="KEGG" id="cpoi:OE229_17850"/>
<keyword evidence="1" id="KW-0614">Plasmid</keyword>
<dbReference type="AlphaFoldDB" id="A0A9Q9PAD1"/>
<reference evidence="1" key="1">
    <citation type="submission" date="2022-09" db="EMBL/GenBank/DDBJ databases">
        <title>Taxonomy of Curtobacterium flaccumfaciens.</title>
        <authorList>
            <person name="Osdaghi E."/>
            <person name="Taghavi S.M."/>
            <person name="Hamidizade M."/>
            <person name="Abachi H."/>
            <person name="Fazliarab A."/>
            <person name="Baeyen S."/>
            <person name="Portier P."/>
            <person name="Van Vaerenbergh J."/>
            <person name="Jacques M.-A."/>
        </authorList>
    </citation>
    <scope>NUCLEOTIDE SEQUENCE</scope>
    <source>
        <strain evidence="1">AGQB46</strain>
        <plasmid evidence="1">unnamed</plasmid>
    </source>
</reference>
<geneLocation type="plasmid" evidence="1 2">
    <name>unnamed</name>
</geneLocation>
<proteinExistence type="predicted"/>
<protein>
    <submittedName>
        <fullName evidence="1">Uncharacterized protein</fullName>
    </submittedName>
</protein>
<dbReference type="Proteomes" id="UP001062223">
    <property type="component" value="Plasmid unnamed"/>
</dbReference>
<evidence type="ECO:0000313" key="1">
    <source>
        <dbReference type="EMBL" id="UYC82696.1"/>
    </source>
</evidence>
<dbReference type="RefSeq" id="WP_214585467.1">
    <property type="nucleotide sequence ID" value="NZ_CP104936.1"/>
</dbReference>
<evidence type="ECO:0000313" key="2">
    <source>
        <dbReference type="Proteomes" id="UP001062223"/>
    </source>
</evidence>
<dbReference type="GeneID" id="99625267"/>
<organism evidence="1 2">
    <name type="scientific">Curtobacterium poinsettiae</name>
    <dbReference type="NCBI Taxonomy" id="159612"/>
    <lineage>
        <taxon>Bacteria</taxon>
        <taxon>Bacillati</taxon>
        <taxon>Actinomycetota</taxon>
        <taxon>Actinomycetes</taxon>
        <taxon>Micrococcales</taxon>
        <taxon>Microbacteriaceae</taxon>
        <taxon>Curtobacterium</taxon>
    </lineage>
</organism>
<accession>A0A9Q9PAD1</accession>
<sequence length="81" mass="9295">MPKWLTFEPKPTRQRRDQLDWIEAKRKELNALRGRAGERLTDNTLIRVAIDLLIVNGERLQGTTEAELRASLGINDDALPE</sequence>
<name>A0A9Q9PAD1_9MICO</name>